<accession>A0A9W7DHW6</accession>
<dbReference type="InterPro" id="IPR016195">
    <property type="entry name" value="Pol/histidinol_Pase-like"/>
</dbReference>
<feature type="compositionally biased region" description="Polar residues" evidence="4">
    <location>
        <begin position="266"/>
        <end position="277"/>
    </location>
</feature>
<name>A0A9W7DHW6_AMBMO</name>
<evidence type="ECO:0000256" key="1">
    <source>
        <dbReference type="ARBA" id="ARBA00004123"/>
    </source>
</evidence>
<dbReference type="Gene3D" id="3.20.20.140">
    <property type="entry name" value="Metal-dependent hydrolases"/>
    <property type="match status" value="1"/>
</dbReference>
<proteinExistence type="inferred from homology"/>
<dbReference type="InterPro" id="IPR002738">
    <property type="entry name" value="RNase_P_p30"/>
</dbReference>
<dbReference type="Pfam" id="PF01876">
    <property type="entry name" value="RNase_P_p30"/>
    <property type="match status" value="1"/>
</dbReference>
<feature type="region of interest" description="Disordered" evidence="4">
    <location>
        <begin position="266"/>
        <end position="286"/>
    </location>
</feature>
<evidence type="ECO:0000256" key="2">
    <source>
        <dbReference type="ARBA" id="ARBA00007331"/>
    </source>
</evidence>
<evidence type="ECO:0000313" key="6">
    <source>
        <dbReference type="Proteomes" id="UP001165063"/>
    </source>
</evidence>
<dbReference type="GO" id="GO:0008033">
    <property type="term" value="P:tRNA processing"/>
    <property type="evidence" value="ECO:0007669"/>
    <property type="project" value="UniProtKB-KW"/>
</dbReference>
<dbReference type="OrthoDB" id="17948at2759"/>
<dbReference type="EMBL" id="BSXU01000615">
    <property type="protein sequence ID" value="GMG21275.1"/>
    <property type="molecule type" value="Genomic_DNA"/>
</dbReference>
<dbReference type="GO" id="GO:0005655">
    <property type="term" value="C:nucleolar ribonuclease P complex"/>
    <property type="evidence" value="ECO:0007669"/>
    <property type="project" value="TreeGrafter"/>
</dbReference>
<comment type="similarity">
    <text evidence="2">Belongs to the eukaryotic/archaeal RNase P protein component 3 family.</text>
</comment>
<dbReference type="Proteomes" id="UP001165063">
    <property type="component" value="Unassembled WGS sequence"/>
</dbReference>
<dbReference type="PANTHER" id="PTHR13031:SF0">
    <property type="entry name" value="RIBONUCLEASE P PROTEIN SUBUNIT P30"/>
    <property type="match status" value="1"/>
</dbReference>
<evidence type="ECO:0000256" key="4">
    <source>
        <dbReference type="SAM" id="MobiDB-lite"/>
    </source>
</evidence>
<keyword evidence="6" id="KW-1185">Reference proteome</keyword>
<dbReference type="PANTHER" id="PTHR13031">
    <property type="entry name" value="RIBONUCLEASE P SUBUNIT P30"/>
    <property type="match status" value="1"/>
</dbReference>
<sequence length="306" mass="34839">MICDLNVIYPVTDFTTRITEKDLTKLKCGLSTLEQLGYTHVALNFRYSPQLVKKIPNNVNELNPIDVTQLQEFKERLKIFTRITVIANDTSQFQHIAKFQQVFDLVTIEPTNEKVLQTAISNLDLDLISMDMANRLPCYMKHKTVCSAVEKGIYFEFKYNDLINSSTRSMTISNIKQLIRASRSRGMVCSSGLDIDHLHFVRSYHDVVNLLCVIGLDNARASQLFKDWSSKVLLNGRLRVKSFKQTVVISGDDGLIDNRLETSVSAESKPGVSNTKMDASGYTHEKRKLDLLEREKAKLEAKKQKL</sequence>
<evidence type="ECO:0000313" key="5">
    <source>
        <dbReference type="EMBL" id="GMG21275.1"/>
    </source>
</evidence>
<comment type="caution">
    <text evidence="5">The sequence shown here is derived from an EMBL/GenBank/DDBJ whole genome shotgun (WGS) entry which is preliminary data.</text>
</comment>
<comment type="subcellular location">
    <subcellularLocation>
        <location evidence="1">Nucleus</location>
    </subcellularLocation>
</comment>
<gene>
    <name evidence="5" type="ORF">Amon01_000187600</name>
</gene>
<dbReference type="SUPFAM" id="SSF89550">
    <property type="entry name" value="PHP domain-like"/>
    <property type="match status" value="1"/>
</dbReference>
<evidence type="ECO:0000256" key="3">
    <source>
        <dbReference type="ARBA" id="ARBA00022694"/>
    </source>
</evidence>
<organism evidence="5 6">
    <name type="scientific">Ambrosiozyma monospora</name>
    <name type="common">Yeast</name>
    <name type="synonym">Endomycopsis monosporus</name>
    <dbReference type="NCBI Taxonomy" id="43982"/>
    <lineage>
        <taxon>Eukaryota</taxon>
        <taxon>Fungi</taxon>
        <taxon>Dikarya</taxon>
        <taxon>Ascomycota</taxon>
        <taxon>Saccharomycotina</taxon>
        <taxon>Pichiomycetes</taxon>
        <taxon>Pichiales</taxon>
        <taxon>Pichiaceae</taxon>
        <taxon>Ambrosiozyma</taxon>
    </lineage>
</organism>
<protein>
    <submittedName>
        <fullName evidence="5">Unnamed protein product</fullName>
    </submittedName>
</protein>
<dbReference type="GO" id="GO:0003723">
    <property type="term" value="F:RNA binding"/>
    <property type="evidence" value="ECO:0007669"/>
    <property type="project" value="TreeGrafter"/>
</dbReference>
<reference evidence="5" key="1">
    <citation type="submission" date="2023-04" db="EMBL/GenBank/DDBJ databases">
        <title>Ambrosiozyma monospora NBRC 1965.</title>
        <authorList>
            <person name="Ichikawa N."/>
            <person name="Sato H."/>
            <person name="Tonouchi N."/>
        </authorList>
    </citation>
    <scope>NUCLEOTIDE SEQUENCE</scope>
    <source>
        <strain evidence="5">NBRC 1965</strain>
    </source>
</reference>
<keyword evidence="3" id="KW-0819">tRNA processing</keyword>
<dbReference type="AlphaFoldDB" id="A0A9W7DHW6"/>